<keyword evidence="1" id="KW-0732">Signal</keyword>
<evidence type="ECO:0000313" key="3">
    <source>
        <dbReference type="Proteomes" id="UP001652621"/>
    </source>
</evidence>
<sequence length="466" mass="54775">MWYYLPLFLLLIIPNIHNIWASNHYALKEDGWIKRRLDSPFHLRDPENLIIFLEQININDRAEEAFRKMQRKRITLDDHILLIAQLLQSILKRSECAKVYVKMTGLTDYLRTTGASMKRLEFPEKMEKEAEGGMPVCKNYADLNPQKDEFGHLDSFKNEAINKLEIEEEEHHLKRELGSKGAKSVTEIIYNVAMKGLLNNPTSWKFHMLGSYYWRLVGDAKNALECARLSVFLAPETHKDIPLLSLGTILVRAELWDDAEIILKSAIEYGPKHGENYIALATLLAMKHDFKQAKEYFSIAERMDPAMYNNSMRIREFMECMEPLDADISRLFSFVKYMLREIKDVSKLRHEITQYQNRIIQQQIPLSSRYNENDHKSKADLLKRYQFCSTRKSSENQEPVLFCDFYSDLQMQLESKQFDAELLDWQVNRYIATLFEKLPFEYKKQLEILYSKATPQMAPTDNAYSM</sequence>
<protein>
    <submittedName>
        <fullName evidence="4">Tetratricopeptide repeat protein 17</fullName>
    </submittedName>
</protein>
<evidence type="ECO:0000256" key="1">
    <source>
        <dbReference type="SAM" id="SignalP"/>
    </source>
</evidence>
<dbReference type="STRING" id="7370.A0A1I8NH51"/>
<dbReference type="eggNOG" id="KOG4507">
    <property type="taxonomic scope" value="Eukaryota"/>
</dbReference>
<dbReference type="VEuPathDB" id="VectorBase:MDOA015098"/>
<dbReference type="RefSeq" id="XP_005178262.1">
    <property type="nucleotide sequence ID" value="XM_005178205.3"/>
</dbReference>
<dbReference type="Proteomes" id="UP001652621">
    <property type="component" value="Unplaced"/>
</dbReference>
<dbReference type="PANTHER" id="PTHR16091">
    <property type="entry name" value="TTC17 PROTEIN"/>
    <property type="match status" value="1"/>
</dbReference>
<dbReference type="InterPro" id="IPR011990">
    <property type="entry name" value="TPR-like_helical_dom_sf"/>
</dbReference>
<dbReference type="VEuPathDB" id="VectorBase:MDOMA2_011007"/>
<gene>
    <name evidence="2" type="primary">101898119</name>
    <name evidence="4" type="synonym">LOC101898119</name>
</gene>
<evidence type="ECO:0000313" key="4">
    <source>
        <dbReference type="RefSeq" id="XP_005178262.1"/>
    </source>
</evidence>
<dbReference type="KEGG" id="mde:101898119"/>
<keyword evidence="3" id="KW-1185">Reference proteome</keyword>
<dbReference type="SUPFAM" id="SSF48452">
    <property type="entry name" value="TPR-like"/>
    <property type="match status" value="1"/>
</dbReference>
<name>A0A1I8NH51_MUSDO</name>
<dbReference type="EnsemblMetazoa" id="MDOA015098-RA">
    <property type="protein sequence ID" value="MDOA015098-PA"/>
    <property type="gene ID" value="MDOA015098"/>
</dbReference>
<reference evidence="2" key="1">
    <citation type="submission" date="2020-05" db="UniProtKB">
        <authorList>
            <consortium name="EnsemblMetazoa"/>
        </authorList>
    </citation>
    <scope>IDENTIFICATION</scope>
    <source>
        <strain evidence="2">Aabys</strain>
    </source>
</reference>
<proteinExistence type="predicted"/>
<feature type="chain" id="PRO_5044561847" evidence="1">
    <location>
        <begin position="22"/>
        <end position="466"/>
    </location>
</feature>
<organism evidence="2">
    <name type="scientific">Musca domestica</name>
    <name type="common">House fly</name>
    <dbReference type="NCBI Taxonomy" id="7370"/>
    <lineage>
        <taxon>Eukaryota</taxon>
        <taxon>Metazoa</taxon>
        <taxon>Ecdysozoa</taxon>
        <taxon>Arthropoda</taxon>
        <taxon>Hexapoda</taxon>
        <taxon>Insecta</taxon>
        <taxon>Pterygota</taxon>
        <taxon>Neoptera</taxon>
        <taxon>Endopterygota</taxon>
        <taxon>Diptera</taxon>
        <taxon>Brachycera</taxon>
        <taxon>Muscomorpha</taxon>
        <taxon>Muscoidea</taxon>
        <taxon>Muscidae</taxon>
        <taxon>Musca</taxon>
    </lineage>
</organism>
<dbReference type="AlphaFoldDB" id="A0A1I8NH51"/>
<dbReference type="OrthoDB" id="2115703at2759"/>
<dbReference type="GO" id="GO:0015629">
    <property type="term" value="C:actin cytoskeleton"/>
    <property type="evidence" value="ECO:0007669"/>
    <property type="project" value="TreeGrafter"/>
</dbReference>
<reference evidence="4" key="2">
    <citation type="submission" date="2025-04" db="UniProtKB">
        <authorList>
            <consortium name="RefSeq"/>
        </authorList>
    </citation>
    <scope>IDENTIFICATION</scope>
    <source>
        <strain evidence="4">Aabys</strain>
    </source>
</reference>
<dbReference type="GO" id="GO:0030041">
    <property type="term" value="P:actin filament polymerization"/>
    <property type="evidence" value="ECO:0007669"/>
    <property type="project" value="TreeGrafter"/>
</dbReference>
<dbReference type="GeneID" id="101898119"/>
<dbReference type="PANTHER" id="PTHR16091:SF1">
    <property type="entry name" value="TETRATRICOPEPTIDE REPEAT PROTEIN 17"/>
    <property type="match status" value="1"/>
</dbReference>
<dbReference type="GO" id="GO:0005737">
    <property type="term" value="C:cytoplasm"/>
    <property type="evidence" value="ECO:0007669"/>
    <property type="project" value="TreeGrafter"/>
</dbReference>
<evidence type="ECO:0000313" key="2">
    <source>
        <dbReference type="EnsemblMetazoa" id="MDOA015098-PA"/>
    </source>
</evidence>
<feature type="signal peptide" evidence="1">
    <location>
        <begin position="1"/>
        <end position="21"/>
    </location>
</feature>
<dbReference type="InterPro" id="IPR052630">
    <property type="entry name" value="TTC17"/>
</dbReference>
<dbReference type="Gene3D" id="1.25.40.10">
    <property type="entry name" value="Tetratricopeptide repeat domain"/>
    <property type="match status" value="1"/>
</dbReference>
<accession>A0A1I8NH51</accession>